<dbReference type="Pfam" id="PF04361">
    <property type="entry name" value="DUF494"/>
    <property type="match status" value="1"/>
</dbReference>
<proteinExistence type="predicted"/>
<dbReference type="Proteomes" id="UP000255297">
    <property type="component" value="Unassembled WGS sequence"/>
</dbReference>
<gene>
    <name evidence="2" type="ORF">NCTC11532_00643</name>
</gene>
<organism evidence="2 3">
    <name type="scientific">Legionella wadsworthii</name>
    <dbReference type="NCBI Taxonomy" id="28088"/>
    <lineage>
        <taxon>Bacteria</taxon>
        <taxon>Pseudomonadati</taxon>
        <taxon>Pseudomonadota</taxon>
        <taxon>Gammaproteobacteria</taxon>
        <taxon>Legionellales</taxon>
        <taxon>Legionellaceae</taxon>
        <taxon>Legionella</taxon>
    </lineage>
</organism>
<dbReference type="EMBL" id="UGPB01000001">
    <property type="protein sequence ID" value="STY28469.1"/>
    <property type="molecule type" value="Genomic_DNA"/>
</dbReference>
<dbReference type="STRING" id="1122170.GCA_000701265_02805"/>
<dbReference type="AlphaFoldDB" id="A0A378LRN3"/>
<protein>
    <submittedName>
        <fullName evidence="2">Uncharacterized protein conserved in bacteria</fullName>
    </submittedName>
</protein>
<dbReference type="InterPro" id="IPR007456">
    <property type="entry name" value="Smg"/>
</dbReference>
<keyword evidence="3" id="KW-1185">Reference proteome</keyword>
<dbReference type="RefSeq" id="WP_031563835.1">
    <property type="nucleotide sequence ID" value="NZ_CAAAIS010000002.1"/>
</dbReference>
<evidence type="ECO:0000256" key="1">
    <source>
        <dbReference type="SAM" id="MobiDB-lite"/>
    </source>
</evidence>
<dbReference type="OrthoDB" id="9788984at2"/>
<evidence type="ECO:0000313" key="2">
    <source>
        <dbReference type="EMBL" id="STY28469.1"/>
    </source>
</evidence>
<name>A0A378LRN3_9GAMM</name>
<sequence length="145" mass="17194">MKDNLFEMLLSLFEKSLTQLQKSHKTADQDATEQLSDDEDSASENQVLHLKPQQHTSTRVFTYDEQMKLTKASYQFLMRMRLWDILNPESFEMILNQLQFSESRIVTLQETKWTIRNALANTLNEEQLSFLDLVLYQSEEEFILH</sequence>
<accession>A0A378LRN3</accession>
<reference evidence="2 3" key="1">
    <citation type="submission" date="2018-06" db="EMBL/GenBank/DDBJ databases">
        <authorList>
            <consortium name="Pathogen Informatics"/>
            <person name="Doyle S."/>
        </authorList>
    </citation>
    <scope>NUCLEOTIDE SEQUENCE [LARGE SCALE GENOMIC DNA]</scope>
    <source>
        <strain evidence="2 3">NCTC11532</strain>
    </source>
</reference>
<feature type="region of interest" description="Disordered" evidence="1">
    <location>
        <begin position="24"/>
        <end position="49"/>
    </location>
</feature>
<evidence type="ECO:0000313" key="3">
    <source>
        <dbReference type="Proteomes" id="UP000255297"/>
    </source>
</evidence>